<sequence>QVRGRMADAFRRNQRLHLYHFHKGESQKNT</sequence>
<gene>
    <name evidence="1" type="primary">SI:CH211-116M6.3</name>
</gene>
<protein>
    <submittedName>
        <fullName evidence="1">Si:ch211-116m6.3</fullName>
    </submittedName>
</protein>
<dbReference type="AlphaFoldDB" id="A0A1A8E2P4"/>
<dbReference type="EMBL" id="HAEA01012340">
    <property type="protein sequence ID" value="SBQ40820.1"/>
    <property type="molecule type" value="Transcribed_RNA"/>
</dbReference>
<evidence type="ECO:0000313" key="1">
    <source>
        <dbReference type="EMBL" id="SBQ40820.1"/>
    </source>
</evidence>
<reference evidence="1" key="1">
    <citation type="submission" date="2016-05" db="EMBL/GenBank/DDBJ databases">
        <authorList>
            <person name="Lavstsen T."/>
            <person name="Jespersen J.S."/>
        </authorList>
    </citation>
    <scope>NUCLEOTIDE SEQUENCE</scope>
    <source>
        <tissue evidence="1">Brain</tissue>
    </source>
</reference>
<feature type="non-terminal residue" evidence="1">
    <location>
        <position position="1"/>
    </location>
</feature>
<accession>A0A1A8E2P4</accession>
<proteinExistence type="predicted"/>
<name>A0A1A8E2P4_NOTKA</name>
<reference evidence="1" key="2">
    <citation type="submission" date="2016-06" db="EMBL/GenBank/DDBJ databases">
        <title>The genome of a short-lived fish provides insights into sex chromosome evolution and the genetic control of aging.</title>
        <authorList>
            <person name="Reichwald K."/>
            <person name="Felder M."/>
            <person name="Petzold A."/>
            <person name="Koch P."/>
            <person name="Groth M."/>
            <person name="Platzer M."/>
        </authorList>
    </citation>
    <scope>NUCLEOTIDE SEQUENCE</scope>
    <source>
        <tissue evidence="1">Brain</tissue>
    </source>
</reference>
<organism evidence="1">
    <name type="scientific">Nothobranchius kadleci</name>
    <name type="common">African annual killifish</name>
    <dbReference type="NCBI Taxonomy" id="1051664"/>
    <lineage>
        <taxon>Eukaryota</taxon>
        <taxon>Metazoa</taxon>
        <taxon>Chordata</taxon>
        <taxon>Craniata</taxon>
        <taxon>Vertebrata</taxon>
        <taxon>Euteleostomi</taxon>
        <taxon>Actinopterygii</taxon>
        <taxon>Neopterygii</taxon>
        <taxon>Teleostei</taxon>
        <taxon>Neoteleostei</taxon>
        <taxon>Acanthomorphata</taxon>
        <taxon>Ovalentaria</taxon>
        <taxon>Atherinomorphae</taxon>
        <taxon>Cyprinodontiformes</taxon>
        <taxon>Nothobranchiidae</taxon>
        <taxon>Nothobranchius</taxon>
    </lineage>
</organism>